<dbReference type="InterPro" id="IPR050700">
    <property type="entry name" value="YIM1/Zinc_Alcohol_DH_Fams"/>
</dbReference>
<gene>
    <name evidence="1" type="ORF">CNEO_45000</name>
</gene>
<evidence type="ECO:0000313" key="1">
    <source>
        <dbReference type="EMBL" id="CAG9710965.1"/>
    </source>
</evidence>
<name>A0AA86MPN9_9CLOT</name>
<dbReference type="PANTHER" id="PTHR11695:SF294">
    <property type="entry name" value="RETICULON-4-INTERACTING PROTEIN 1, MITOCHONDRIAL"/>
    <property type="match status" value="1"/>
</dbReference>
<evidence type="ECO:0008006" key="3">
    <source>
        <dbReference type="Google" id="ProtNLM"/>
    </source>
</evidence>
<dbReference type="PANTHER" id="PTHR11695">
    <property type="entry name" value="ALCOHOL DEHYDROGENASE RELATED"/>
    <property type="match status" value="1"/>
</dbReference>
<dbReference type="Gene3D" id="3.40.50.720">
    <property type="entry name" value="NAD(P)-binding Rossmann-like Domain"/>
    <property type="match status" value="1"/>
</dbReference>
<dbReference type="EMBL" id="CAKJVE010000004">
    <property type="protein sequence ID" value="CAG9710965.1"/>
    <property type="molecule type" value="Genomic_DNA"/>
</dbReference>
<dbReference type="Gene3D" id="3.90.180.10">
    <property type="entry name" value="Medium-chain alcohol dehydrogenases, catalytic domain"/>
    <property type="match status" value="1"/>
</dbReference>
<evidence type="ECO:0000313" key="2">
    <source>
        <dbReference type="Proteomes" id="UP000789738"/>
    </source>
</evidence>
<reference evidence="1" key="1">
    <citation type="submission" date="2021-10" db="EMBL/GenBank/DDBJ databases">
        <authorList>
            <person name="Mesa V."/>
        </authorList>
    </citation>
    <scope>NUCLEOTIDE SEQUENCE</scope>
    <source>
        <strain evidence="1">CC3_PB</strain>
    </source>
</reference>
<dbReference type="SUPFAM" id="SSF51735">
    <property type="entry name" value="NAD(P)-binding Rossmann-fold domains"/>
    <property type="match status" value="1"/>
</dbReference>
<proteinExistence type="predicted"/>
<protein>
    <recommendedName>
        <fullName evidence="3">2-haloacrylate reductase</fullName>
    </recommendedName>
</protein>
<dbReference type="AlphaFoldDB" id="A0AA86MPN9"/>
<accession>A0AA86MPN9</accession>
<dbReference type="RefSeq" id="WP_342350609.1">
    <property type="nucleotide sequence ID" value="NZ_CAKJVE010000004.1"/>
</dbReference>
<dbReference type="InterPro" id="IPR036291">
    <property type="entry name" value="NAD(P)-bd_dom_sf"/>
</dbReference>
<dbReference type="Proteomes" id="UP000789738">
    <property type="component" value="Unassembled WGS sequence"/>
</dbReference>
<comment type="caution">
    <text evidence="1">The sequence shown here is derived from an EMBL/GenBank/DDBJ whole genome shotgun (WGS) entry which is preliminary data.</text>
</comment>
<sequence>MAIPIAKSMGLNVIVSGNTRSREQMMKLGVDLYVDYTKESYWDIIPKVDFVIDTLGPKEFERELSVLKKGGRLLSLRTGPNKKFAERNKFPFGKRKLFSLAGAKYDKLAREEEKEYRFIFVRADGEQLKEITRIVEENNIVPLIDSRIFTIEEAGEALKLVASGHINGKVIIQF</sequence>
<organism evidence="1 2">
    <name type="scientific">Clostridium neonatale</name>
    <dbReference type="NCBI Taxonomy" id="137838"/>
    <lineage>
        <taxon>Bacteria</taxon>
        <taxon>Bacillati</taxon>
        <taxon>Bacillota</taxon>
        <taxon>Clostridia</taxon>
        <taxon>Eubacteriales</taxon>
        <taxon>Clostridiaceae</taxon>
        <taxon>Clostridium</taxon>
    </lineage>
</organism>
<dbReference type="Pfam" id="PF13602">
    <property type="entry name" value="ADH_zinc_N_2"/>
    <property type="match status" value="1"/>
</dbReference>